<gene>
    <name evidence="1" type="ORF">GCM10009663_19660</name>
</gene>
<sequence length="76" mass="8109">MAEYCGGYVPQEGVDTSGNQVERVRPHLADGHLLSFVQKLSPVTADVDLHGDAGRLAHAVHAHDDVLGLRLLTGPQ</sequence>
<accession>A0ABP4DZQ3</accession>
<evidence type="ECO:0000313" key="2">
    <source>
        <dbReference type="Proteomes" id="UP001499987"/>
    </source>
</evidence>
<dbReference type="EMBL" id="BAAALD010000013">
    <property type="protein sequence ID" value="GAA1077872.1"/>
    <property type="molecule type" value="Genomic_DNA"/>
</dbReference>
<evidence type="ECO:0000313" key="1">
    <source>
        <dbReference type="EMBL" id="GAA1077872.1"/>
    </source>
</evidence>
<dbReference type="RefSeq" id="WP_344623121.1">
    <property type="nucleotide sequence ID" value="NZ_BAAALD010000013.1"/>
</dbReference>
<comment type="caution">
    <text evidence="1">The sequence shown here is derived from an EMBL/GenBank/DDBJ whole genome shotgun (WGS) entry which is preliminary data.</text>
</comment>
<reference evidence="2" key="1">
    <citation type="journal article" date="2019" name="Int. J. Syst. Evol. Microbiol.">
        <title>The Global Catalogue of Microorganisms (GCM) 10K type strain sequencing project: providing services to taxonomists for standard genome sequencing and annotation.</title>
        <authorList>
            <consortium name="The Broad Institute Genomics Platform"/>
            <consortium name="The Broad Institute Genome Sequencing Center for Infectious Disease"/>
            <person name="Wu L."/>
            <person name="Ma J."/>
        </authorList>
    </citation>
    <scope>NUCLEOTIDE SEQUENCE [LARGE SCALE GENOMIC DNA]</scope>
    <source>
        <strain evidence="2">JCM 13002</strain>
    </source>
</reference>
<keyword evidence="2" id="KW-1185">Reference proteome</keyword>
<organism evidence="1 2">
    <name type="scientific">Kitasatospora arboriphila</name>
    <dbReference type="NCBI Taxonomy" id="258052"/>
    <lineage>
        <taxon>Bacteria</taxon>
        <taxon>Bacillati</taxon>
        <taxon>Actinomycetota</taxon>
        <taxon>Actinomycetes</taxon>
        <taxon>Kitasatosporales</taxon>
        <taxon>Streptomycetaceae</taxon>
        <taxon>Kitasatospora</taxon>
    </lineage>
</organism>
<dbReference type="Proteomes" id="UP001499987">
    <property type="component" value="Unassembled WGS sequence"/>
</dbReference>
<name>A0ABP4DZQ3_9ACTN</name>
<proteinExistence type="predicted"/>
<protein>
    <submittedName>
        <fullName evidence="1">Uncharacterized protein</fullName>
    </submittedName>
</protein>